<feature type="transmembrane region" description="Helical" evidence="1">
    <location>
        <begin position="7"/>
        <end position="30"/>
    </location>
</feature>
<feature type="transmembrane region" description="Helical" evidence="1">
    <location>
        <begin position="36"/>
        <end position="59"/>
    </location>
</feature>
<proteinExistence type="predicted"/>
<reference evidence="3" key="1">
    <citation type="journal article" date="2019" name="Int. J. Syst. Evol. Microbiol.">
        <title>The Global Catalogue of Microorganisms (GCM) 10K type strain sequencing project: providing services to taxonomists for standard genome sequencing and annotation.</title>
        <authorList>
            <consortium name="The Broad Institute Genomics Platform"/>
            <consortium name="The Broad Institute Genome Sequencing Center for Infectious Disease"/>
            <person name="Wu L."/>
            <person name="Ma J."/>
        </authorList>
    </citation>
    <scope>NUCLEOTIDE SEQUENCE [LARGE SCALE GENOMIC DNA]</scope>
    <source>
        <strain evidence="3">KCTC 42986</strain>
    </source>
</reference>
<dbReference type="RefSeq" id="WP_390331709.1">
    <property type="nucleotide sequence ID" value="NZ_JBHRTP010000038.1"/>
</dbReference>
<sequence>MWFVWAGCLVIAELFTGTFYLLMISIGLAAGGLAALLGVGSSSQMVTAGVVSVIAILALRRTKFALPSQTDASSDPNVNMDVGQKVTVDNWNVDDTARVMYRGAQWDVDLAAGERPVPGVYIIKEVQGSRLIVRRA</sequence>
<dbReference type="Proteomes" id="UP001595530">
    <property type="component" value="Unassembled WGS sequence"/>
</dbReference>
<keyword evidence="1" id="KW-1133">Transmembrane helix</keyword>
<protein>
    <submittedName>
        <fullName evidence="2">NfeD family protein</fullName>
    </submittedName>
</protein>
<keyword evidence="1" id="KW-0812">Transmembrane</keyword>
<evidence type="ECO:0000256" key="1">
    <source>
        <dbReference type="SAM" id="Phobius"/>
    </source>
</evidence>
<evidence type="ECO:0000313" key="3">
    <source>
        <dbReference type="Proteomes" id="UP001595530"/>
    </source>
</evidence>
<gene>
    <name evidence="2" type="ORF">ACFOFO_12865</name>
</gene>
<evidence type="ECO:0000313" key="2">
    <source>
        <dbReference type="EMBL" id="MFC3108840.1"/>
    </source>
</evidence>
<keyword evidence="3" id="KW-1185">Reference proteome</keyword>
<comment type="caution">
    <text evidence="2">The sequence shown here is derived from an EMBL/GenBank/DDBJ whole genome shotgun (WGS) entry which is preliminary data.</text>
</comment>
<keyword evidence="1" id="KW-0472">Membrane</keyword>
<organism evidence="2 3">
    <name type="scientific">Undibacterium arcticum</name>
    <dbReference type="NCBI Taxonomy" id="1762892"/>
    <lineage>
        <taxon>Bacteria</taxon>
        <taxon>Pseudomonadati</taxon>
        <taxon>Pseudomonadota</taxon>
        <taxon>Betaproteobacteria</taxon>
        <taxon>Burkholderiales</taxon>
        <taxon>Oxalobacteraceae</taxon>
        <taxon>Undibacterium</taxon>
    </lineage>
</organism>
<accession>A0ABV7F5M6</accession>
<dbReference type="EMBL" id="JBHRTP010000038">
    <property type="protein sequence ID" value="MFC3108840.1"/>
    <property type="molecule type" value="Genomic_DNA"/>
</dbReference>
<name>A0ABV7F5M6_9BURK</name>